<dbReference type="SUPFAM" id="SSF49599">
    <property type="entry name" value="TRAF domain-like"/>
    <property type="match status" value="1"/>
</dbReference>
<dbReference type="InterPro" id="IPR008974">
    <property type="entry name" value="TRAF-like"/>
</dbReference>
<dbReference type="PROSITE" id="PS50144">
    <property type="entry name" value="MATH"/>
    <property type="match status" value="1"/>
</dbReference>
<sequence>MRSTRSDLAGANELILGGISLVAMPTEVQKFSFIWNIEDFTFSAKSFGEPIISPCFKVETLNKTNWILKCYPRGIRNTKFIAIKLCRNYDDLGPDNVKINFRTFILASDGSTVFENERENLPFTKGMETSLIRQLRDDFFKRPRVISPSDTLTVCCEIWKSDGEQTTDAKFSGTEGNPPESFDEVRKTACEEISKEISLGKLCHLHPNKFFTTRQKYGNQERTFNYQ</sequence>
<dbReference type="Gene3D" id="2.60.210.10">
    <property type="entry name" value="Apoptosis, Tumor Necrosis Factor Receptor Associated Protein 2, Chain A"/>
    <property type="match status" value="1"/>
</dbReference>
<evidence type="ECO:0000259" key="1">
    <source>
        <dbReference type="PROSITE" id="PS50144"/>
    </source>
</evidence>
<name>A0A4Y2HSN6_ARAVE</name>
<gene>
    <name evidence="2" type="ORF">AVEN_131713_1</name>
</gene>
<dbReference type="Proteomes" id="UP000499080">
    <property type="component" value="Unassembled WGS sequence"/>
</dbReference>
<keyword evidence="3" id="KW-1185">Reference proteome</keyword>
<feature type="domain" description="MATH" evidence="1">
    <location>
        <begin position="30"/>
        <end position="158"/>
    </location>
</feature>
<protein>
    <recommendedName>
        <fullName evidence="1">MATH domain-containing protein</fullName>
    </recommendedName>
</protein>
<organism evidence="2 3">
    <name type="scientific">Araneus ventricosus</name>
    <name type="common">Orbweaver spider</name>
    <name type="synonym">Epeira ventricosa</name>
    <dbReference type="NCBI Taxonomy" id="182803"/>
    <lineage>
        <taxon>Eukaryota</taxon>
        <taxon>Metazoa</taxon>
        <taxon>Ecdysozoa</taxon>
        <taxon>Arthropoda</taxon>
        <taxon>Chelicerata</taxon>
        <taxon>Arachnida</taxon>
        <taxon>Araneae</taxon>
        <taxon>Araneomorphae</taxon>
        <taxon>Entelegynae</taxon>
        <taxon>Araneoidea</taxon>
        <taxon>Araneidae</taxon>
        <taxon>Araneus</taxon>
    </lineage>
</organism>
<dbReference type="InterPro" id="IPR002083">
    <property type="entry name" value="MATH/TRAF_dom"/>
</dbReference>
<dbReference type="OrthoDB" id="10454081at2759"/>
<reference evidence="2 3" key="1">
    <citation type="journal article" date="2019" name="Sci. Rep.">
        <title>Orb-weaving spider Araneus ventricosus genome elucidates the spidroin gene catalogue.</title>
        <authorList>
            <person name="Kono N."/>
            <person name="Nakamura H."/>
            <person name="Ohtoshi R."/>
            <person name="Moran D.A.P."/>
            <person name="Shinohara A."/>
            <person name="Yoshida Y."/>
            <person name="Fujiwara M."/>
            <person name="Mori M."/>
            <person name="Tomita M."/>
            <person name="Arakawa K."/>
        </authorList>
    </citation>
    <scope>NUCLEOTIDE SEQUENCE [LARGE SCALE GENOMIC DNA]</scope>
</reference>
<dbReference type="EMBL" id="BGPR01002140">
    <property type="protein sequence ID" value="GBM68411.1"/>
    <property type="molecule type" value="Genomic_DNA"/>
</dbReference>
<dbReference type="AlphaFoldDB" id="A0A4Y2HSN6"/>
<comment type="caution">
    <text evidence="2">The sequence shown here is derived from an EMBL/GenBank/DDBJ whole genome shotgun (WGS) entry which is preliminary data.</text>
</comment>
<accession>A0A4Y2HSN6</accession>
<proteinExistence type="predicted"/>
<evidence type="ECO:0000313" key="2">
    <source>
        <dbReference type="EMBL" id="GBM68411.1"/>
    </source>
</evidence>
<evidence type="ECO:0000313" key="3">
    <source>
        <dbReference type="Proteomes" id="UP000499080"/>
    </source>
</evidence>